<evidence type="ECO:0000259" key="3">
    <source>
        <dbReference type="Pfam" id="PF03358"/>
    </source>
</evidence>
<gene>
    <name evidence="4" type="primary">azoR_2</name>
    <name evidence="4" type="ORF">ELLFYP34_03677</name>
</gene>
<dbReference type="InterPro" id="IPR005025">
    <property type="entry name" value="FMN_Rdtase-like_dom"/>
</dbReference>
<dbReference type="SUPFAM" id="SSF52218">
    <property type="entry name" value="Flavoproteins"/>
    <property type="match status" value="1"/>
</dbReference>
<dbReference type="PANTHER" id="PTHR43278">
    <property type="entry name" value="NAD(P)H-DEPENDENT FMN-CONTAINING OXIDOREDUCTASE YWQN-RELATED"/>
    <property type="match status" value="1"/>
</dbReference>
<dbReference type="AlphaFoldDB" id="A0A6N3G3G4"/>
<sequence length="90" mass="9526">MSKKVLILSSSLRANSNSDALAEAFARGARDAGNAVEEVNLKEKAVAFCKGCLACQKTQTCVILDDAVELAEKIKNAEALVFATPVCPVR</sequence>
<dbReference type="InterPro" id="IPR029039">
    <property type="entry name" value="Flavoprotein-like_sf"/>
</dbReference>
<reference evidence="4" key="1">
    <citation type="submission" date="2019-11" db="EMBL/GenBank/DDBJ databases">
        <authorList>
            <person name="Feng L."/>
        </authorList>
    </citation>
    <scope>NUCLEOTIDE SEQUENCE</scope>
    <source>
        <strain evidence="4">ElimosumLFYP34</strain>
    </source>
</reference>
<dbReference type="PANTHER" id="PTHR43278:SF4">
    <property type="entry name" value="NAD(P)H-DEPENDENT FMN-CONTAINING OXIDOREDUCTASE YWQN-RELATED"/>
    <property type="match status" value="1"/>
</dbReference>
<dbReference type="InterPro" id="IPR051796">
    <property type="entry name" value="ISF_SsuE-like"/>
</dbReference>
<feature type="domain" description="NADPH-dependent FMN reductase-like" evidence="3">
    <location>
        <begin position="4"/>
        <end position="86"/>
    </location>
</feature>
<proteinExistence type="predicted"/>
<dbReference type="Pfam" id="PF03358">
    <property type="entry name" value="FMN_red"/>
    <property type="match status" value="1"/>
</dbReference>
<dbReference type="GO" id="GO:0016491">
    <property type="term" value="F:oxidoreductase activity"/>
    <property type="evidence" value="ECO:0007669"/>
    <property type="project" value="InterPro"/>
</dbReference>
<dbReference type="Gene3D" id="3.40.50.360">
    <property type="match status" value="1"/>
</dbReference>
<protein>
    <submittedName>
        <fullName evidence="4">FMN-dependent NADH-azoreductase</fullName>
    </submittedName>
</protein>
<evidence type="ECO:0000256" key="1">
    <source>
        <dbReference type="ARBA" id="ARBA00022630"/>
    </source>
</evidence>
<evidence type="ECO:0000313" key="4">
    <source>
        <dbReference type="EMBL" id="VYU58660.1"/>
    </source>
</evidence>
<evidence type="ECO:0000256" key="2">
    <source>
        <dbReference type="ARBA" id="ARBA00022643"/>
    </source>
</evidence>
<organism evidence="4">
    <name type="scientific">Eubacterium limosum</name>
    <dbReference type="NCBI Taxonomy" id="1736"/>
    <lineage>
        <taxon>Bacteria</taxon>
        <taxon>Bacillati</taxon>
        <taxon>Bacillota</taxon>
        <taxon>Clostridia</taxon>
        <taxon>Eubacteriales</taxon>
        <taxon>Eubacteriaceae</taxon>
        <taxon>Eubacterium</taxon>
    </lineage>
</organism>
<name>A0A6N3G3G4_EUBLI</name>
<dbReference type="EMBL" id="CACRTR010000016">
    <property type="protein sequence ID" value="VYU58660.1"/>
    <property type="molecule type" value="Genomic_DNA"/>
</dbReference>
<accession>A0A6N3G3G4</accession>
<keyword evidence="1" id="KW-0285">Flavoprotein</keyword>
<keyword evidence="2" id="KW-0288">FMN</keyword>